<evidence type="ECO:0000313" key="3">
    <source>
        <dbReference type="Proteomes" id="UP001162164"/>
    </source>
</evidence>
<evidence type="ECO:0000313" key="2">
    <source>
        <dbReference type="EMBL" id="KAJ8973605.1"/>
    </source>
</evidence>
<name>A0ABQ9J6J7_9CUCU</name>
<dbReference type="EMBL" id="JAPWTJ010001145">
    <property type="protein sequence ID" value="KAJ8973605.1"/>
    <property type="molecule type" value="Genomic_DNA"/>
</dbReference>
<keyword evidence="3" id="KW-1185">Reference proteome</keyword>
<organism evidence="2 3">
    <name type="scientific">Molorchus minor</name>
    <dbReference type="NCBI Taxonomy" id="1323400"/>
    <lineage>
        <taxon>Eukaryota</taxon>
        <taxon>Metazoa</taxon>
        <taxon>Ecdysozoa</taxon>
        <taxon>Arthropoda</taxon>
        <taxon>Hexapoda</taxon>
        <taxon>Insecta</taxon>
        <taxon>Pterygota</taxon>
        <taxon>Neoptera</taxon>
        <taxon>Endopterygota</taxon>
        <taxon>Coleoptera</taxon>
        <taxon>Polyphaga</taxon>
        <taxon>Cucujiformia</taxon>
        <taxon>Chrysomeloidea</taxon>
        <taxon>Cerambycidae</taxon>
        <taxon>Lamiinae</taxon>
        <taxon>Monochamini</taxon>
        <taxon>Molorchus</taxon>
    </lineage>
</organism>
<dbReference type="InterPro" id="IPR046804">
    <property type="entry name" value="DNA-PKcs_N"/>
</dbReference>
<comment type="caution">
    <text evidence="2">The sequence shown here is derived from an EMBL/GenBank/DDBJ whole genome shotgun (WGS) entry which is preliminary data.</text>
</comment>
<accession>A0ABQ9J6J7</accession>
<evidence type="ECO:0000259" key="1">
    <source>
        <dbReference type="Pfam" id="PF20500"/>
    </source>
</evidence>
<protein>
    <recommendedName>
        <fullName evidence="1">DNA-PKcs N-terminal domain-containing protein</fullName>
    </recommendedName>
</protein>
<dbReference type="Pfam" id="PF20500">
    <property type="entry name" value="DNA-PKcs_N"/>
    <property type="match status" value="1"/>
</dbReference>
<feature type="domain" description="DNA-PKcs N-terminal" evidence="1">
    <location>
        <begin position="53"/>
        <end position="171"/>
    </location>
</feature>
<proteinExistence type="predicted"/>
<dbReference type="Proteomes" id="UP001162164">
    <property type="component" value="Unassembled WGS sequence"/>
</dbReference>
<reference evidence="2" key="1">
    <citation type="journal article" date="2023" name="Insect Mol. Biol.">
        <title>Genome sequencing provides insights into the evolution of gene families encoding plant cell wall-degrading enzymes in longhorned beetles.</title>
        <authorList>
            <person name="Shin N.R."/>
            <person name="Okamura Y."/>
            <person name="Kirsch R."/>
            <person name="Pauchet Y."/>
        </authorList>
    </citation>
    <scope>NUCLEOTIDE SEQUENCE</scope>
    <source>
        <strain evidence="2">MMC_N1</strain>
    </source>
</reference>
<gene>
    <name evidence="2" type="ORF">NQ317_010042</name>
</gene>
<sequence length="315" mass="36545">MDVEPQKLFADLTSFSKDEKKGPTECLRLMEILNRFLIEEQVNSSIIDLYLIHIFNKSHGLIRFLNEITKNKNLKNAAIKGVEILYTLVSNFDKSRLAENNVLDIYSLCINIIQSDAPADVKVKVLELLLISLQKYDICMENNEVSSVYQQILASLQNALKQKHSDTGGSKDYLSQKYNYYVSNSKEIQLLFVRHFESELVKSKKSQYVVCGFFTGFSYYCEIYPLDDKTDKVLIQRLYELLKILVVPKDRTRIGNRAAMLFLANNGTVFRGPMLKDYKYWHNKLLNWLNTGDDDKKSWCNCFTSLFSNHLCVFK</sequence>